<dbReference type="InterPro" id="IPR003100">
    <property type="entry name" value="PAZ_dom"/>
</dbReference>
<evidence type="ECO:0000259" key="8">
    <source>
        <dbReference type="PROSITE" id="PS50822"/>
    </source>
</evidence>
<feature type="domain" description="PAZ" evidence="7">
    <location>
        <begin position="192"/>
        <end position="295"/>
    </location>
</feature>
<evidence type="ECO:0000256" key="5">
    <source>
        <dbReference type="ARBA" id="ARBA00023158"/>
    </source>
</evidence>
<dbReference type="GO" id="GO:0031047">
    <property type="term" value="P:regulatory ncRNA-mediated gene silencing"/>
    <property type="evidence" value="ECO:0007669"/>
    <property type="project" value="UniProtKB-KW"/>
</dbReference>
<dbReference type="InterPro" id="IPR014811">
    <property type="entry name" value="ArgoL1"/>
</dbReference>
<evidence type="ECO:0000313" key="10">
    <source>
        <dbReference type="Proteomes" id="UP001162131"/>
    </source>
</evidence>
<dbReference type="SMART" id="SM00949">
    <property type="entry name" value="PAZ"/>
    <property type="match status" value="1"/>
</dbReference>
<dbReference type="Gene3D" id="3.40.50.2300">
    <property type="match status" value="1"/>
</dbReference>
<gene>
    <name evidence="9" type="ORF">BSTOLATCC_MIC13087</name>
</gene>
<dbReference type="CDD" id="cd04658">
    <property type="entry name" value="Piwi_piwi-like_Euk"/>
    <property type="match status" value="1"/>
</dbReference>
<sequence length="779" mass="88441">MEVLQPATRPNYCRLGTQIPLFGNFFKFNLASGTDIIQKYAVFFNPDIAASLGKHREKVLRKASSQIVPVIGKYVFANTAIYAAQSNSGGGDASQTYTVNYDNTDYTITLQPVGRVESQEETRHFYNKFFNSVQGKLSLVMIGRKFYNPDRAIDLPQHKMSIWPGYASSVGGYEGGVMINIDISHRCLRTITLYDQIMELKNKPNTDFRQAVMKLLIGSIVLTLYNKKNYRVDDIDWDSSPLSSFADRTGGQCTYKDYYERRWQKPIQHDDQPLLLSKTKTVDCYLIPEFCVMTGLTDEIRADFNIMKDMANATKKEPQSRLQESGGLIKALKDNPRTNAEINEWRVNITPDPAAFDGFVLPAGSIMMGGGNSFKINEQNGSFDREVQNTMFQQPPLDRWGIFYCENDKRLIDQFMTVLQQVIGTYKVNCQKPMMFGVKTDRWNDWDQKLKECLNPQVQMIVCILPGARGKSRLYDDLKRLTFSQLPVPSQCILNATLKKDKGLRSVVNKVMMQINAKAGGIPWAMQGLPLTDQPTMIVGIDIFSKRNSHSVLGFCATTDSNFGRYVSCPKVNNPGEDPTTKIAECTYQALSQFKAENGIFPKRICVFRDGVSDSQIKVLLNGEIPQMKQAFKRLQDENVMQEEPKLIFVVVNKRINARFYHNQGGRVNNPPLGTCIDRLVVDKAGYDFYIMPAKATQGAMTPTYFTVVYDNSGARAEEVEQLAYRLCYSYYNWSGSIRVPAPCQYAHKLAYQYGERANQQGPPIPHQHWQNTRSLYFL</sequence>
<dbReference type="EMBL" id="CAJZBQ010000013">
    <property type="protein sequence ID" value="CAG9315313.1"/>
    <property type="molecule type" value="Genomic_DNA"/>
</dbReference>
<dbReference type="Pfam" id="PF08699">
    <property type="entry name" value="ArgoL1"/>
    <property type="match status" value="1"/>
</dbReference>
<comment type="similarity">
    <text evidence="6">Belongs to the argonaute family. Piwi subfamily.</text>
</comment>
<evidence type="ECO:0008006" key="11">
    <source>
        <dbReference type="Google" id="ProtNLM"/>
    </source>
</evidence>
<evidence type="ECO:0000256" key="3">
    <source>
        <dbReference type="ARBA" id="ARBA00022490"/>
    </source>
</evidence>
<accession>A0AAU9IP99</accession>
<keyword evidence="10" id="KW-1185">Reference proteome</keyword>
<dbReference type="Pfam" id="PF02171">
    <property type="entry name" value="Piwi"/>
    <property type="match status" value="1"/>
</dbReference>
<dbReference type="SUPFAM" id="SSF101690">
    <property type="entry name" value="PAZ domain"/>
    <property type="match status" value="1"/>
</dbReference>
<dbReference type="InterPro" id="IPR036085">
    <property type="entry name" value="PAZ_dom_sf"/>
</dbReference>
<comment type="subcellular location">
    <subcellularLocation>
        <location evidence="1">Cytoplasm</location>
    </subcellularLocation>
</comment>
<dbReference type="PANTHER" id="PTHR22891">
    <property type="entry name" value="EUKARYOTIC TRANSLATION INITIATION FACTOR 2C"/>
    <property type="match status" value="1"/>
</dbReference>
<protein>
    <recommendedName>
        <fullName evidence="11">Piwi</fullName>
    </recommendedName>
</protein>
<evidence type="ECO:0000256" key="1">
    <source>
        <dbReference type="ARBA" id="ARBA00004496"/>
    </source>
</evidence>
<evidence type="ECO:0000256" key="4">
    <source>
        <dbReference type="ARBA" id="ARBA00022884"/>
    </source>
</evidence>
<reference evidence="9" key="1">
    <citation type="submission" date="2021-09" db="EMBL/GenBank/DDBJ databases">
        <authorList>
            <consortium name="AG Swart"/>
            <person name="Singh M."/>
            <person name="Singh A."/>
            <person name="Seah K."/>
            <person name="Emmerich C."/>
        </authorList>
    </citation>
    <scope>NUCLEOTIDE SEQUENCE</scope>
    <source>
        <strain evidence="9">ATCC30299</strain>
    </source>
</reference>
<dbReference type="InterPro" id="IPR036397">
    <property type="entry name" value="RNaseH_sf"/>
</dbReference>
<dbReference type="CDD" id="cd02845">
    <property type="entry name" value="PAZ_piwi_like"/>
    <property type="match status" value="1"/>
</dbReference>
<evidence type="ECO:0000256" key="6">
    <source>
        <dbReference type="ARBA" id="ARBA00038291"/>
    </source>
</evidence>
<dbReference type="GO" id="GO:0005737">
    <property type="term" value="C:cytoplasm"/>
    <property type="evidence" value="ECO:0007669"/>
    <property type="project" value="UniProtKB-SubCell"/>
</dbReference>
<dbReference type="InterPro" id="IPR003165">
    <property type="entry name" value="Piwi"/>
</dbReference>
<evidence type="ECO:0000259" key="7">
    <source>
        <dbReference type="PROSITE" id="PS50821"/>
    </source>
</evidence>
<dbReference type="Pfam" id="PF02170">
    <property type="entry name" value="PAZ"/>
    <property type="match status" value="1"/>
</dbReference>
<dbReference type="AlphaFoldDB" id="A0AAU9IP99"/>
<dbReference type="Gene3D" id="3.30.420.10">
    <property type="entry name" value="Ribonuclease H-like superfamily/Ribonuclease H"/>
    <property type="match status" value="1"/>
</dbReference>
<dbReference type="FunFam" id="2.170.260.10:FF:000003">
    <property type="entry name" value="Piwi-like RNA-mediated gene silencing 2"/>
    <property type="match status" value="1"/>
</dbReference>
<dbReference type="Proteomes" id="UP001162131">
    <property type="component" value="Unassembled WGS sequence"/>
</dbReference>
<organism evidence="9 10">
    <name type="scientific">Blepharisma stoltei</name>
    <dbReference type="NCBI Taxonomy" id="1481888"/>
    <lineage>
        <taxon>Eukaryota</taxon>
        <taxon>Sar</taxon>
        <taxon>Alveolata</taxon>
        <taxon>Ciliophora</taxon>
        <taxon>Postciliodesmatophora</taxon>
        <taxon>Heterotrichea</taxon>
        <taxon>Heterotrichida</taxon>
        <taxon>Blepharismidae</taxon>
        <taxon>Blepharisma</taxon>
    </lineage>
</organism>
<feature type="domain" description="Piwi" evidence="8">
    <location>
        <begin position="460"/>
        <end position="759"/>
    </location>
</feature>
<keyword evidence="3" id="KW-0963">Cytoplasm</keyword>
<dbReference type="PROSITE" id="PS50821">
    <property type="entry name" value="PAZ"/>
    <property type="match status" value="1"/>
</dbReference>
<keyword evidence="5" id="KW-0943">RNA-mediated gene silencing</keyword>
<evidence type="ECO:0000256" key="2">
    <source>
        <dbReference type="ARBA" id="ARBA00022473"/>
    </source>
</evidence>
<dbReference type="PROSITE" id="PS50822">
    <property type="entry name" value="PIWI"/>
    <property type="match status" value="1"/>
</dbReference>
<name>A0AAU9IP99_9CILI</name>
<dbReference type="InterPro" id="IPR012337">
    <property type="entry name" value="RNaseH-like_sf"/>
</dbReference>
<keyword evidence="4" id="KW-0694">RNA-binding</keyword>
<keyword evidence="2" id="KW-0217">Developmental protein</keyword>
<dbReference type="SMART" id="SM00950">
    <property type="entry name" value="Piwi"/>
    <property type="match status" value="1"/>
</dbReference>
<proteinExistence type="inferred from homology"/>
<comment type="caution">
    <text evidence="9">The sequence shown here is derived from an EMBL/GenBank/DDBJ whole genome shotgun (WGS) entry which is preliminary data.</text>
</comment>
<evidence type="ECO:0000313" key="9">
    <source>
        <dbReference type="EMBL" id="CAG9315313.1"/>
    </source>
</evidence>
<dbReference type="SUPFAM" id="SSF53098">
    <property type="entry name" value="Ribonuclease H-like"/>
    <property type="match status" value="1"/>
</dbReference>
<dbReference type="GO" id="GO:0003723">
    <property type="term" value="F:RNA binding"/>
    <property type="evidence" value="ECO:0007669"/>
    <property type="project" value="UniProtKB-KW"/>
</dbReference>
<dbReference type="Gene3D" id="2.170.260.10">
    <property type="entry name" value="paz domain"/>
    <property type="match status" value="1"/>
</dbReference>